<gene>
    <name evidence="3" type="ORF">EDS130_LOCUS28228</name>
    <name evidence="2" type="ORF">XAT740_LOCUS8905</name>
</gene>
<organism evidence="3 5">
    <name type="scientific">Adineta ricciae</name>
    <name type="common">Rotifer</name>
    <dbReference type="NCBI Taxonomy" id="249248"/>
    <lineage>
        <taxon>Eukaryota</taxon>
        <taxon>Metazoa</taxon>
        <taxon>Spiralia</taxon>
        <taxon>Gnathifera</taxon>
        <taxon>Rotifera</taxon>
        <taxon>Eurotatoria</taxon>
        <taxon>Bdelloidea</taxon>
        <taxon>Adinetida</taxon>
        <taxon>Adinetidae</taxon>
        <taxon>Adineta</taxon>
    </lineage>
</organism>
<evidence type="ECO:0000313" key="4">
    <source>
        <dbReference type="Proteomes" id="UP000663828"/>
    </source>
</evidence>
<evidence type="ECO:0000259" key="1">
    <source>
        <dbReference type="Pfam" id="PF09537"/>
    </source>
</evidence>
<dbReference type="EMBL" id="CAJNOJ010000182">
    <property type="protein sequence ID" value="CAF1255618.1"/>
    <property type="molecule type" value="Genomic_DNA"/>
</dbReference>
<dbReference type="Proteomes" id="UP000663828">
    <property type="component" value="Unassembled WGS sequence"/>
</dbReference>
<keyword evidence="4" id="KW-1185">Reference proteome</keyword>
<comment type="caution">
    <text evidence="3">The sequence shown here is derived from an EMBL/GenBank/DDBJ whole genome shotgun (WGS) entry which is preliminary data.</text>
</comment>
<dbReference type="InterPro" id="IPR019052">
    <property type="entry name" value="DUF2383"/>
</dbReference>
<sequence>MSSNTATGALASQVASDEASAVRRKAAEKCQLVLETLYDSHNGYKQCAADCKDTAMQMLFEKIASSRADLISQLSNVIQVDLGVEPVKSGSAIAAAHRTWIDVKAWFTDGRDKQAIVTEVHRGEEVLIKFYESAIEDTNLLAKVRDFLQEQLKTVKEQNASVDAI</sequence>
<dbReference type="OrthoDB" id="10002781at2759"/>
<dbReference type="NCBIfam" id="TIGR02284">
    <property type="entry name" value="PA2169 family four-helix-bundle protein"/>
    <property type="match status" value="1"/>
</dbReference>
<dbReference type="AlphaFoldDB" id="A0A815ADJ1"/>
<name>A0A815ADJ1_ADIRI</name>
<dbReference type="Gene3D" id="1.20.1260.10">
    <property type="match status" value="1"/>
</dbReference>
<dbReference type="EMBL" id="CAJNOR010000451">
    <property type="protein sequence ID" value="CAF0918504.1"/>
    <property type="molecule type" value="Genomic_DNA"/>
</dbReference>
<evidence type="ECO:0000313" key="3">
    <source>
        <dbReference type="EMBL" id="CAF1255618.1"/>
    </source>
</evidence>
<reference evidence="3" key="1">
    <citation type="submission" date="2021-02" db="EMBL/GenBank/DDBJ databases">
        <authorList>
            <person name="Nowell W R."/>
        </authorList>
    </citation>
    <scope>NUCLEOTIDE SEQUENCE</scope>
</reference>
<evidence type="ECO:0000313" key="5">
    <source>
        <dbReference type="Proteomes" id="UP000663852"/>
    </source>
</evidence>
<dbReference type="InterPro" id="IPR012347">
    <property type="entry name" value="Ferritin-like"/>
</dbReference>
<proteinExistence type="predicted"/>
<feature type="domain" description="DUF2383" evidence="1">
    <location>
        <begin position="31"/>
        <end position="136"/>
    </location>
</feature>
<dbReference type="InterPro" id="IPR011971">
    <property type="entry name" value="CHP02284"/>
</dbReference>
<evidence type="ECO:0000313" key="2">
    <source>
        <dbReference type="EMBL" id="CAF0918504.1"/>
    </source>
</evidence>
<dbReference type="Pfam" id="PF09537">
    <property type="entry name" value="DUF2383"/>
    <property type="match status" value="1"/>
</dbReference>
<dbReference type="Proteomes" id="UP000663852">
    <property type="component" value="Unassembled WGS sequence"/>
</dbReference>
<protein>
    <recommendedName>
        <fullName evidence="1">DUF2383 domain-containing protein</fullName>
    </recommendedName>
</protein>
<accession>A0A815ADJ1</accession>